<dbReference type="AlphaFoldDB" id="A0AAE0KV00"/>
<comment type="caution">
    <text evidence="2">The sequence shown here is derived from an EMBL/GenBank/DDBJ whole genome shotgun (WGS) entry which is preliminary data.</text>
</comment>
<gene>
    <name evidence="2" type="ORF">CYMTET_29404</name>
</gene>
<feature type="region of interest" description="Disordered" evidence="1">
    <location>
        <begin position="78"/>
        <end position="231"/>
    </location>
</feature>
<dbReference type="EMBL" id="LGRX02016722">
    <property type="protein sequence ID" value="KAK3261707.1"/>
    <property type="molecule type" value="Genomic_DNA"/>
</dbReference>
<evidence type="ECO:0000313" key="3">
    <source>
        <dbReference type="Proteomes" id="UP001190700"/>
    </source>
</evidence>
<dbReference type="Proteomes" id="UP001190700">
    <property type="component" value="Unassembled WGS sequence"/>
</dbReference>
<sequence length="587" mass="64639">MCVKTLRELHPELDEATAKTKIIRRLNNRRNLGPKGTTIEMRQNRDIQAVNAFNKESQKKRPDLVISLTACATEVVGTPPQASPGVRPAAGAPLTATEPRRSPRNHATVSIPAGPEVARTPQRGSPGVRPAAGAPLTATVPRRSPRNHATVSIPAAPEVARTPQRGSPATAGAPQPATVPRRSPRTAATVTAPAPKDARAPHRGSPGARSEPGVPLKATVPRPKARAPEVTEYEEQRLMKIAGNKRRLSVAFGMVPTAYEDLMREKQVLLTQVQQLDEKVLIEHVQRVARETRKRVPMTAQAVFEVVPMPGYKLLGTQNGTEGWQQEARGELREQWTKDLRKRAKKCPSLKAAFKLSVSQANTQKATTASVAPRPNRAARTVQSMAEDADDDEDDMCKVIRTGRGLLTKRMSMTATAKRKCMVKVHTDEAIEAFETDSHATFGDYFGAVVNDMHGTEREVDLHVGKTVIEHETIGAAAQWRRMGFPEIMRCHLVAADAGDEDGRVEPLARFDYSIFHGDFKVESWTFEELVGMQMKVVPAISVKRNYEVAWRDEAGLERGVLTAAECRGHFGMDRIPALRTRQFWTP</sequence>
<feature type="compositionally biased region" description="Low complexity" evidence="1">
    <location>
        <begin position="185"/>
        <end position="195"/>
    </location>
</feature>
<proteinExistence type="predicted"/>
<accession>A0AAE0KV00</accession>
<evidence type="ECO:0000313" key="2">
    <source>
        <dbReference type="EMBL" id="KAK3261707.1"/>
    </source>
</evidence>
<keyword evidence="3" id="KW-1185">Reference proteome</keyword>
<name>A0AAE0KV00_9CHLO</name>
<evidence type="ECO:0000256" key="1">
    <source>
        <dbReference type="SAM" id="MobiDB-lite"/>
    </source>
</evidence>
<organism evidence="2 3">
    <name type="scientific">Cymbomonas tetramitiformis</name>
    <dbReference type="NCBI Taxonomy" id="36881"/>
    <lineage>
        <taxon>Eukaryota</taxon>
        <taxon>Viridiplantae</taxon>
        <taxon>Chlorophyta</taxon>
        <taxon>Pyramimonadophyceae</taxon>
        <taxon>Pyramimonadales</taxon>
        <taxon>Pyramimonadaceae</taxon>
        <taxon>Cymbomonas</taxon>
    </lineage>
</organism>
<reference evidence="2 3" key="1">
    <citation type="journal article" date="2015" name="Genome Biol. Evol.">
        <title>Comparative Genomics of a Bacterivorous Green Alga Reveals Evolutionary Causalities and Consequences of Phago-Mixotrophic Mode of Nutrition.</title>
        <authorList>
            <person name="Burns J.A."/>
            <person name="Paasch A."/>
            <person name="Narechania A."/>
            <person name="Kim E."/>
        </authorList>
    </citation>
    <scope>NUCLEOTIDE SEQUENCE [LARGE SCALE GENOMIC DNA]</scope>
    <source>
        <strain evidence="2 3">PLY_AMNH</strain>
    </source>
</reference>
<protein>
    <submittedName>
        <fullName evidence="2">Uncharacterized protein</fullName>
    </submittedName>
</protein>